<keyword evidence="3" id="KW-0808">Transferase</keyword>
<accession>T0ZZC3</accession>
<dbReference type="SUPFAM" id="SSF53697">
    <property type="entry name" value="SIS domain"/>
    <property type="match status" value="1"/>
</dbReference>
<dbReference type="AlphaFoldDB" id="T0ZZC3"/>
<keyword evidence="3" id="KW-0032">Aminotransferase</keyword>
<evidence type="ECO:0000313" key="3">
    <source>
        <dbReference type="EMBL" id="EQD49982.1"/>
    </source>
</evidence>
<comment type="caution">
    <text evidence="3">The sequence shown here is derived from an EMBL/GenBank/DDBJ whole genome shotgun (WGS) entry which is preliminary data.</text>
</comment>
<sequence length="104" mass="11395">MAKERGAKLIALTNVELSSLTRLADLSVFLHSGLELAVASTKTYTAQLSLLYQMVAGLAGTPDICTGELWRARDALFDLSSDSAREHSRRVGRQFTEAHDVFLI</sequence>
<dbReference type="GO" id="GO:0006002">
    <property type="term" value="P:fructose 6-phosphate metabolic process"/>
    <property type="evidence" value="ECO:0007669"/>
    <property type="project" value="TreeGrafter"/>
</dbReference>
<dbReference type="GO" id="GO:0004360">
    <property type="term" value="F:glutamine-fructose-6-phosphate transaminase (isomerizing) activity"/>
    <property type="evidence" value="ECO:0007669"/>
    <property type="project" value="TreeGrafter"/>
</dbReference>
<gene>
    <name evidence="3" type="ORF">B1B_11392</name>
</gene>
<dbReference type="InterPro" id="IPR046348">
    <property type="entry name" value="SIS_dom_sf"/>
</dbReference>
<dbReference type="GO" id="GO:0006047">
    <property type="term" value="P:UDP-N-acetylglucosamine metabolic process"/>
    <property type="evidence" value="ECO:0007669"/>
    <property type="project" value="TreeGrafter"/>
</dbReference>
<dbReference type="Gene3D" id="3.40.50.10490">
    <property type="entry name" value="Glucose-6-phosphate isomerase like protein, domain 1"/>
    <property type="match status" value="1"/>
</dbReference>
<dbReference type="PANTHER" id="PTHR10937">
    <property type="entry name" value="GLUCOSAMINE--FRUCTOSE-6-PHOSPHATE AMINOTRANSFERASE, ISOMERIZING"/>
    <property type="match status" value="1"/>
</dbReference>
<dbReference type="PROSITE" id="PS51464">
    <property type="entry name" value="SIS"/>
    <property type="match status" value="1"/>
</dbReference>
<proteinExistence type="predicted"/>
<feature type="domain" description="SIS" evidence="2">
    <location>
        <begin position="1"/>
        <end position="65"/>
    </location>
</feature>
<dbReference type="GO" id="GO:0097367">
    <property type="term" value="F:carbohydrate derivative binding"/>
    <property type="evidence" value="ECO:0007669"/>
    <property type="project" value="InterPro"/>
</dbReference>
<dbReference type="EMBL" id="AUZY01007397">
    <property type="protein sequence ID" value="EQD49982.1"/>
    <property type="molecule type" value="Genomic_DNA"/>
</dbReference>
<keyword evidence="1" id="KW-0677">Repeat</keyword>
<organism evidence="3">
    <name type="scientific">mine drainage metagenome</name>
    <dbReference type="NCBI Taxonomy" id="410659"/>
    <lineage>
        <taxon>unclassified sequences</taxon>
        <taxon>metagenomes</taxon>
        <taxon>ecological metagenomes</taxon>
    </lineage>
</organism>
<evidence type="ECO:0000259" key="2">
    <source>
        <dbReference type="PROSITE" id="PS51464"/>
    </source>
</evidence>
<dbReference type="GO" id="GO:0006487">
    <property type="term" value="P:protein N-linked glycosylation"/>
    <property type="evidence" value="ECO:0007669"/>
    <property type="project" value="TreeGrafter"/>
</dbReference>
<reference evidence="3" key="1">
    <citation type="submission" date="2013-08" db="EMBL/GenBank/DDBJ databases">
        <authorList>
            <person name="Mendez C."/>
            <person name="Richter M."/>
            <person name="Ferrer M."/>
            <person name="Sanchez J."/>
        </authorList>
    </citation>
    <scope>NUCLEOTIDE SEQUENCE</scope>
</reference>
<dbReference type="InterPro" id="IPR035466">
    <property type="entry name" value="GlmS/AgaS_SIS"/>
</dbReference>
<evidence type="ECO:0000256" key="1">
    <source>
        <dbReference type="ARBA" id="ARBA00022737"/>
    </source>
</evidence>
<reference evidence="3" key="2">
    <citation type="journal article" date="2014" name="ISME J.">
        <title>Microbial stratification in low pH oxic and suboxic macroscopic growths along an acid mine drainage.</title>
        <authorList>
            <person name="Mendez-Garcia C."/>
            <person name="Mesa V."/>
            <person name="Sprenger R.R."/>
            <person name="Richter M."/>
            <person name="Diez M.S."/>
            <person name="Solano J."/>
            <person name="Bargiela R."/>
            <person name="Golyshina O.V."/>
            <person name="Manteca A."/>
            <person name="Ramos J.L."/>
            <person name="Gallego J.R."/>
            <person name="Llorente I."/>
            <person name="Martins Dos Santos V.A."/>
            <person name="Jensen O.N."/>
            <person name="Pelaez A.I."/>
            <person name="Sanchez J."/>
            <person name="Ferrer M."/>
        </authorList>
    </citation>
    <scope>NUCLEOTIDE SEQUENCE</scope>
</reference>
<dbReference type="PANTHER" id="PTHR10937:SF0">
    <property type="entry name" value="GLUTAMINE--FRUCTOSE-6-PHOSPHATE TRANSAMINASE (ISOMERIZING)"/>
    <property type="match status" value="1"/>
</dbReference>
<dbReference type="Pfam" id="PF01380">
    <property type="entry name" value="SIS"/>
    <property type="match status" value="1"/>
</dbReference>
<dbReference type="InterPro" id="IPR001347">
    <property type="entry name" value="SIS_dom"/>
</dbReference>
<dbReference type="CDD" id="cd05008">
    <property type="entry name" value="SIS_GlmS_GlmD_1"/>
    <property type="match status" value="1"/>
</dbReference>
<name>T0ZZC3_9ZZZZ</name>
<protein>
    <submittedName>
        <fullName evidence="3">Glucosamine-fructose-6-phosphate aminotransferase</fullName>
    </submittedName>
</protein>
<feature type="non-terminal residue" evidence="3">
    <location>
        <position position="104"/>
    </location>
</feature>